<dbReference type="PANTHER" id="PTHR23032">
    <property type="entry name" value="BRO1 DOMAIN-CONTAINING PROTEIN BROX"/>
    <property type="match status" value="1"/>
</dbReference>
<comment type="caution">
    <text evidence="4">The sequence shown here is derived from an EMBL/GenBank/DDBJ whole genome shotgun (WGS) entry which is preliminary data.</text>
</comment>
<evidence type="ECO:0000256" key="1">
    <source>
        <dbReference type="ARBA" id="ARBA00008901"/>
    </source>
</evidence>
<dbReference type="SMART" id="SM01041">
    <property type="entry name" value="BRO1"/>
    <property type="match status" value="1"/>
</dbReference>
<proteinExistence type="inferred from homology"/>
<dbReference type="EMBL" id="NCKU01000312">
    <property type="protein sequence ID" value="RWS16033.1"/>
    <property type="molecule type" value="Genomic_DNA"/>
</dbReference>
<gene>
    <name evidence="4" type="ORF">B4U79_05888</name>
</gene>
<keyword evidence="5" id="KW-1185">Reference proteome</keyword>
<feature type="domain" description="BRO1" evidence="3">
    <location>
        <begin position="1"/>
        <end position="375"/>
    </location>
</feature>
<name>A0A3S3QYT5_9ACAR</name>
<dbReference type="PROSITE" id="PS51180">
    <property type="entry name" value="BRO1"/>
    <property type="match status" value="1"/>
</dbReference>
<feature type="region of interest" description="Disordered" evidence="2">
    <location>
        <begin position="376"/>
        <end position="412"/>
    </location>
</feature>
<evidence type="ECO:0000256" key="2">
    <source>
        <dbReference type="SAM" id="MobiDB-lite"/>
    </source>
</evidence>
<evidence type="ECO:0000313" key="4">
    <source>
        <dbReference type="EMBL" id="RWS16033.1"/>
    </source>
</evidence>
<organism evidence="4 5">
    <name type="scientific">Dinothrombium tinctorium</name>
    <dbReference type="NCBI Taxonomy" id="1965070"/>
    <lineage>
        <taxon>Eukaryota</taxon>
        <taxon>Metazoa</taxon>
        <taxon>Ecdysozoa</taxon>
        <taxon>Arthropoda</taxon>
        <taxon>Chelicerata</taxon>
        <taxon>Arachnida</taxon>
        <taxon>Acari</taxon>
        <taxon>Acariformes</taxon>
        <taxon>Trombidiformes</taxon>
        <taxon>Prostigmata</taxon>
        <taxon>Anystina</taxon>
        <taxon>Parasitengona</taxon>
        <taxon>Trombidioidea</taxon>
        <taxon>Trombidiidae</taxon>
        <taxon>Dinothrombium</taxon>
    </lineage>
</organism>
<protein>
    <submittedName>
        <fullName evidence="4">BRO1 domain-containing protein BROX-like protein</fullName>
    </submittedName>
</protein>
<dbReference type="STRING" id="1965070.A0A3S3QYT5"/>
<dbReference type="Gene3D" id="1.25.40.280">
    <property type="entry name" value="alix/aip1 like domains"/>
    <property type="match status" value="1"/>
</dbReference>
<comment type="similarity">
    <text evidence="1">Belongs to the BROX family.</text>
</comment>
<dbReference type="OrthoDB" id="10266451at2759"/>
<accession>A0A3S3QYT5</accession>
<dbReference type="Pfam" id="PF03097">
    <property type="entry name" value="BRO1"/>
    <property type="match status" value="1"/>
</dbReference>
<dbReference type="InterPro" id="IPR038499">
    <property type="entry name" value="BRO1_sf"/>
</dbReference>
<reference evidence="4 5" key="1">
    <citation type="journal article" date="2018" name="Gigascience">
        <title>Genomes of trombidid mites reveal novel predicted allergens and laterally-transferred genes associated with secondary metabolism.</title>
        <authorList>
            <person name="Dong X."/>
            <person name="Chaisiri K."/>
            <person name="Xia D."/>
            <person name="Armstrong S.D."/>
            <person name="Fang Y."/>
            <person name="Donnelly M.J."/>
            <person name="Kadowaki T."/>
            <person name="McGarry J.W."/>
            <person name="Darby A.C."/>
            <person name="Makepeace B.L."/>
        </authorList>
    </citation>
    <scope>NUCLEOTIDE SEQUENCE [LARGE SCALE GENOMIC DNA]</scope>
    <source>
        <strain evidence="4">UoL-WK</strain>
    </source>
</reference>
<dbReference type="InterPro" id="IPR004328">
    <property type="entry name" value="BRO1_dom"/>
</dbReference>
<dbReference type="InterPro" id="IPR038898">
    <property type="entry name" value="BROX"/>
</dbReference>
<dbReference type="AlphaFoldDB" id="A0A3S3QYT5"/>
<dbReference type="PANTHER" id="PTHR23032:SF13">
    <property type="entry name" value="BRO1 DOMAIN-CONTAINING PROTEIN BROX"/>
    <property type="match status" value="1"/>
</dbReference>
<sequence>MAYWFHRNPLKATTAVGFNLQMIAVNSDAVQICSELKQNREKLIELFTDANNSVSSVETTLHNYLSLLMGFVQALDNRGGDYSKLRHSLRFKWTQTMLGNVPIVQQDALFELISICEEYAIWLMKHASAIAGKDEPKMEEAKEVHTSLRKASGVFSALTVHIDNLLEKPSPGSDMDNRVANAYIQQLTIARAIELKHNAALISGLANEASKTFLAAASSIKALDATKFGKWLKYFQLKSVFYEAYAYCYLGENLLSLDKCGEAIRALQEAEKCLATAKELCKEYEKAKGVGSTAKISENLFFRSLSPLIKRTKEKCERENGMIYHQRVPSEPPALELKATHGLVLPENFELPTISPRWTPVAYAAFDLSKNLNPLDSSKSAKKAESELPSVQEKSVHQSSIDPKTKSGCLLQ</sequence>
<dbReference type="Proteomes" id="UP000285301">
    <property type="component" value="Unassembled WGS sequence"/>
</dbReference>
<evidence type="ECO:0000313" key="5">
    <source>
        <dbReference type="Proteomes" id="UP000285301"/>
    </source>
</evidence>
<evidence type="ECO:0000259" key="3">
    <source>
        <dbReference type="PROSITE" id="PS51180"/>
    </source>
</evidence>